<reference evidence="2 3" key="1">
    <citation type="journal article" date="2011" name="J. Bacteriol.">
        <title>Genome sequence of Haloplasma contractile, an unusual contractile bacterium from a deep-sea anoxic brine lake.</title>
        <authorList>
            <person name="Antunes A."/>
            <person name="Alam I."/>
            <person name="El Dorry H."/>
            <person name="Siam R."/>
            <person name="Robertson A."/>
            <person name="Bajic V.B."/>
            <person name="Stingl U."/>
        </authorList>
    </citation>
    <scope>NUCLEOTIDE SEQUENCE [LARGE SCALE GENOMIC DNA]</scope>
    <source>
        <strain evidence="2 3">SSD-17B</strain>
    </source>
</reference>
<sequence>MIENQTYCEYCEKDVEFRTNNEQISSNLKGEEYTYNGKKAFCKECENEIYVHDVNDYNLEKLYDEFRKSNNIISLDQINEIPDKYNIGKRPLSLLLGWGEQTFSRYLNGDMPTQQYSEILQKIYDDPAYYLNILESNKENLRSPKAYEKSKDATLKLLKSPLQSDSNAKIDEVVNYLIYKCEDITPLALQKLLYYVQGFYYAFVGRFIFEEDCEAWVHGPVYKDIYFKYKEYRYDPIDQKFSEINFENSLSVSEKTIIDSVIKHLSCYSGKMLESFTHSESPWLQTRGNLPSIASTNKRINKNLISQYFKAVKEKNNMLNPSDIGEYSRKMFFHID</sequence>
<gene>
    <name evidence="2" type="ORF">HLPCO_002903</name>
</gene>
<evidence type="ECO:0000259" key="1">
    <source>
        <dbReference type="Pfam" id="PF13274"/>
    </source>
</evidence>
<dbReference type="Pfam" id="PF13274">
    <property type="entry name" value="SocA_Panacea"/>
    <property type="match status" value="1"/>
</dbReference>
<dbReference type="AlphaFoldDB" id="U2DR80"/>
<feature type="domain" description="Antitoxin SocA-like Panacea" evidence="1">
    <location>
        <begin position="189"/>
        <end position="283"/>
    </location>
</feature>
<keyword evidence="2" id="KW-0560">Oxidoreductase</keyword>
<dbReference type="InterPro" id="IPR022452">
    <property type="entry name" value="MqsA"/>
</dbReference>
<dbReference type="EMBL" id="AFNU02000017">
    <property type="protein sequence ID" value="ERJ11082.1"/>
    <property type="molecule type" value="Genomic_DNA"/>
</dbReference>
<dbReference type="STRING" id="1033810.HLPCO_002903"/>
<dbReference type="GO" id="GO:0016491">
    <property type="term" value="F:oxidoreductase activity"/>
    <property type="evidence" value="ECO:0007669"/>
    <property type="project" value="UniProtKB-KW"/>
</dbReference>
<organism evidence="2 3">
    <name type="scientific">Haloplasma contractile SSD-17B</name>
    <dbReference type="NCBI Taxonomy" id="1033810"/>
    <lineage>
        <taxon>Bacteria</taxon>
        <taxon>Bacillati</taxon>
        <taxon>Mycoplasmatota</taxon>
        <taxon>Mollicutes</taxon>
        <taxon>Haloplasmatales</taxon>
        <taxon>Haloplasmataceae</taxon>
        <taxon>Haloplasma</taxon>
    </lineage>
</organism>
<protein>
    <submittedName>
        <fullName evidence="2">NAD transhydrogenase subunit alpha protein</fullName>
        <ecNumber evidence="2">1.6.1.2</ecNumber>
    </submittedName>
</protein>
<dbReference type="OrthoDB" id="9799173at2"/>
<evidence type="ECO:0000313" key="2">
    <source>
        <dbReference type="EMBL" id="ERJ11082.1"/>
    </source>
</evidence>
<dbReference type="NCBIfam" id="TIGR03830">
    <property type="entry name" value="CxxCG_CxxCG_HTH"/>
    <property type="match status" value="1"/>
</dbReference>
<proteinExistence type="predicted"/>
<keyword evidence="3" id="KW-1185">Reference proteome</keyword>
<evidence type="ECO:0000313" key="3">
    <source>
        <dbReference type="Proteomes" id="UP000005707"/>
    </source>
</evidence>
<dbReference type="RefSeq" id="WP_008824777.1">
    <property type="nucleotide sequence ID" value="NZ_AFNU02000017.1"/>
</dbReference>
<dbReference type="EC" id="1.6.1.2" evidence="2"/>
<name>U2DR80_9MOLU</name>
<dbReference type="eggNOG" id="COG3600">
    <property type="taxonomic scope" value="Bacteria"/>
</dbReference>
<dbReference type="InterPro" id="IPR025272">
    <property type="entry name" value="SocA_Panacea"/>
</dbReference>
<dbReference type="InParanoid" id="U2DR80"/>
<accession>U2DR80</accession>
<dbReference type="Proteomes" id="UP000005707">
    <property type="component" value="Unassembled WGS sequence"/>
</dbReference>
<reference evidence="2 3" key="2">
    <citation type="journal article" date="2013" name="PLoS ONE">
        <title>INDIGO - INtegrated Data Warehouse of MIcrobial GenOmes with Examples from the Red Sea Extremophiles.</title>
        <authorList>
            <person name="Alam I."/>
            <person name="Antunes A."/>
            <person name="Kamau A.A."/>
            <person name="Ba Alawi W."/>
            <person name="Kalkatawi M."/>
            <person name="Stingl U."/>
            <person name="Bajic V.B."/>
        </authorList>
    </citation>
    <scope>NUCLEOTIDE SEQUENCE [LARGE SCALE GENOMIC DNA]</scope>
    <source>
        <strain evidence="2 3">SSD-17B</strain>
    </source>
</reference>
<comment type="caution">
    <text evidence="2">The sequence shown here is derived from an EMBL/GenBank/DDBJ whole genome shotgun (WGS) entry which is preliminary data.</text>
</comment>